<evidence type="ECO:0000313" key="3">
    <source>
        <dbReference type="Proteomes" id="UP001224915"/>
    </source>
</evidence>
<organism evidence="2 3">
    <name type="scientific">Arthrobacter phage Ascela</name>
    <dbReference type="NCBI Taxonomy" id="3038360"/>
    <lineage>
        <taxon>Viruses</taxon>
        <taxon>Duplodnaviria</taxon>
        <taxon>Heunggongvirae</taxon>
        <taxon>Uroviricota</taxon>
        <taxon>Caudoviricetes</taxon>
        <taxon>Casidaviridae</taxon>
        <taxon>Yangvirus</taxon>
        <taxon>Yangvirus ascela</taxon>
    </lineage>
</organism>
<protein>
    <submittedName>
        <fullName evidence="2">Uncharacterized protein</fullName>
    </submittedName>
</protein>
<evidence type="ECO:0000313" key="2">
    <source>
        <dbReference type="EMBL" id="WGH21565.1"/>
    </source>
</evidence>
<feature type="region of interest" description="Disordered" evidence="1">
    <location>
        <begin position="44"/>
        <end position="67"/>
    </location>
</feature>
<proteinExistence type="predicted"/>
<sequence>MSRRPSMGRRPVTGWDEEDAYTSWRRFYVYLQRPGAVRYIKRKTHKRERREARAEIRTALSERTTTK</sequence>
<evidence type="ECO:0000256" key="1">
    <source>
        <dbReference type="SAM" id="MobiDB-lite"/>
    </source>
</evidence>
<dbReference type="Proteomes" id="UP001224915">
    <property type="component" value="Segment"/>
</dbReference>
<accession>A0AAF0K1J5</accession>
<keyword evidence="3" id="KW-1185">Reference proteome</keyword>
<gene>
    <name evidence="2" type="primary">42</name>
    <name evidence="2" type="ORF">SEA_ASCELA_42</name>
</gene>
<name>A0AAF0K1J5_9CAUD</name>
<reference evidence="2 3" key="1">
    <citation type="submission" date="2023-03" db="EMBL/GenBank/DDBJ databases">
        <authorList>
            <person name="Kanak A."/>
            <person name="Audrey N."/>
            <person name="Garlena R.A."/>
            <person name="Russell D.A."/>
            <person name="Jacobs-Sera D."/>
            <person name="Hatfull G.F."/>
        </authorList>
    </citation>
    <scope>NUCLEOTIDE SEQUENCE [LARGE SCALE GENOMIC DNA]</scope>
</reference>
<dbReference type="EMBL" id="OQ709218">
    <property type="protein sequence ID" value="WGH21565.1"/>
    <property type="molecule type" value="Genomic_DNA"/>
</dbReference>